<dbReference type="PANTHER" id="PTHR45880:SF1">
    <property type="entry name" value="RNA-BINDING MOTIF PROTEIN, X-LINKED 2"/>
    <property type="match status" value="1"/>
</dbReference>
<dbReference type="InterPro" id="IPR045844">
    <property type="entry name" value="RRM_Ist3-like"/>
</dbReference>
<dbReference type="OrthoDB" id="2573941at2759"/>
<keyword evidence="1 2" id="KW-0694">RNA-binding</keyword>
<keyword evidence="6" id="KW-1185">Reference proteome</keyword>
<proteinExistence type="predicted"/>
<dbReference type="InterPro" id="IPR051847">
    <property type="entry name" value="RNA_proc/Spliceosome_comp"/>
</dbReference>
<evidence type="ECO:0000256" key="3">
    <source>
        <dbReference type="SAM" id="MobiDB-lite"/>
    </source>
</evidence>
<dbReference type="InterPro" id="IPR000504">
    <property type="entry name" value="RRM_dom"/>
</dbReference>
<dbReference type="GO" id="GO:0000398">
    <property type="term" value="P:mRNA splicing, via spliceosome"/>
    <property type="evidence" value="ECO:0007669"/>
    <property type="project" value="InterPro"/>
</dbReference>
<gene>
    <name evidence="5" type="ORF">CAOG_000327</name>
</gene>
<dbReference type="GO" id="GO:0071013">
    <property type="term" value="C:catalytic step 2 spliceosome"/>
    <property type="evidence" value="ECO:0007669"/>
    <property type="project" value="TreeGrafter"/>
</dbReference>
<name>A0A0D2X0A8_CAPO3</name>
<dbReference type="RefSeq" id="XP_004365198.1">
    <property type="nucleotide sequence ID" value="XM_004365141.1"/>
</dbReference>
<dbReference type="Pfam" id="PF00076">
    <property type="entry name" value="RRM_1"/>
    <property type="match status" value="1"/>
</dbReference>
<sequence>MNTVRQIQRVNERELQRGLTASQSSSASWHDEFRGSAYVHVGGFPYELTEGDLLCVMSQYGEIVDINLVRDKKTNKSLGYCFIAYEDQRSTVLAVDNLNGIKIGNRTIRVDHVKDYRLTKDLQEAEPLLPGQTPLEAAMQAAAKRAPNDSSSSSAVVPPSASSSSATTSNDKLDDYRSPARISSDDDGTLDRKERKHHKEHKEHKHHKHHKEHKHHKHHKEHREHKEHKEHREDRERRRHDDDDDRYSRDDKRIRLADDVDSSASRPVIGASSAISASAAAVAAMFAASGRGR</sequence>
<evidence type="ECO:0000256" key="1">
    <source>
        <dbReference type="ARBA" id="ARBA00022884"/>
    </source>
</evidence>
<dbReference type="InterPro" id="IPR012677">
    <property type="entry name" value="Nucleotide-bd_a/b_plait_sf"/>
</dbReference>
<dbReference type="InterPro" id="IPR035979">
    <property type="entry name" value="RBD_domain_sf"/>
</dbReference>
<dbReference type="OMA" id="RHDEKHS"/>
<dbReference type="InParanoid" id="A0A0D2X0A8"/>
<protein>
    <submittedName>
        <fullName evidence="5">RNA-binding protein</fullName>
    </submittedName>
</protein>
<dbReference type="AlphaFoldDB" id="A0A0D2X0A8"/>
<dbReference type="PROSITE" id="PS50102">
    <property type="entry name" value="RRM"/>
    <property type="match status" value="1"/>
</dbReference>
<dbReference type="GO" id="GO:0005686">
    <property type="term" value="C:U2 snRNP"/>
    <property type="evidence" value="ECO:0007669"/>
    <property type="project" value="TreeGrafter"/>
</dbReference>
<dbReference type="PhylomeDB" id="A0A0D2X0A8"/>
<evidence type="ECO:0000313" key="6">
    <source>
        <dbReference type="Proteomes" id="UP000008743"/>
    </source>
</evidence>
<dbReference type="SMART" id="SM00360">
    <property type="entry name" value="RRM"/>
    <property type="match status" value="1"/>
</dbReference>
<dbReference type="eggNOG" id="KOG0126">
    <property type="taxonomic scope" value="Eukaryota"/>
</dbReference>
<feature type="region of interest" description="Disordered" evidence="3">
    <location>
        <begin position="138"/>
        <end position="267"/>
    </location>
</feature>
<dbReference type="Gene3D" id="3.30.70.330">
    <property type="match status" value="1"/>
</dbReference>
<evidence type="ECO:0000259" key="4">
    <source>
        <dbReference type="PROSITE" id="PS50102"/>
    </source>
</evidence>
<evidence type="ECO:0000256" key="2">
    <source>
        <dbReference type="PROSITE-ProRule" id="PRU00176"/>
    </source>
</evidence>
<dbReference type="Proteomes" id="UP000008743">
    <property type="component" value="Unassembled WGS sequence"/>
</dbReference>
<dbReference type="GO" id="GO:0071011">
    <property type="term" value="C:precatalytic spliceosome"/>
    <property type="evidence" value="ECO:0007669"/>
    <property type="project" value="TreeGrafter"/>
</dbReference>
<reference evidence="6" key="1">
    <citation type="submission" date="2011-02" db="EMBL/GenBank/DDBJ databases">
        <title>The Genome Sequence of Capsaspora owczarzaki ATCC 30864.</title>
        <authorList>
            <person name="Russ C."/>
            <person name="Cuomo C."/>
            <person name="Burger G."/>
            <person name="Gray M.W."/>
            <person name="Holland P.W.H."/>
            <person name="King N."/>
            <person name="Lang F.B.F."/>
            <person name="Roger A.J."/>
            <person name="Ruiz-Trillo I."/>
            <person name="Young S.K."/>
            <person name="Zeng Q."/>
            <person name="Gargeya S."/>
            <person name="Alvarado L."/>
            <person name="Berlin A."/>
            <person name="Chapman S.B."/>
            <person name="Chen Z."/>
            <person name="Freedman E."/>
            <person name="Gellesch M."/>
            <person name="Goldberg J."/>
            <person name="Griggs A."/>
            <person name="Gujja S."/>
            <person name="Heilman E."/>
            <person name="Heiman D."/>
            <person name="Howarth C."/>
            <person name="Mehta T."/>
            <person name="Neiman D."/>
            <person name="Pearson M."/>
            <person name="Roberts A."/>
            <person name="Saif S."/>
            <person name="Shea T."/>
            <person name="Shenoy N."/>
            <person name="Sisk P."/>
            <person name="Stolte C."/>
            <person name="Sykes S."/>
            <person name="White J."/>
            <person name="Yandava C."/>
            <person name="Haas B."/>
            <person name="Nusbaum C."/>
            <person name="Birren B."/>
        </authorList>
    </citation>
    <scope>NUCLEOTIDE SEQUENCE</scope>
    <source>
        <strain evidence="6">ATCC 30864</strain>
    </source>
</reference>
<dbReference type="STRING" id="595528.A0A0D2X0A8"/>
<accession>A0A0D2X0A8</accession>
<dbReference type="SUPFAM" id="SSF54928">
    <property type="entry name" value="RNA-binding domain, RBD"/>
    <property type="match status" value="1"/>
</dbReference>
<evidence type="ECO:0000313" key="5">
    <source>
        <dbReference type="EMBL" id="KJE88734.1"/>
    </source>
</evidence>
<dbReference type="CDD" id="cd12411">
    <property type="entry name" value="RRM_ist3_like"/>
    <property type="match status" value="1"/>
</dbReference>
<organism evidence="5 6">
    <name type="scientific">Capsaspora owczarzaki (strain ATCC 30864)</name>
    <dbReference type="NCBI Taxonomy" id="595528"/>
    <lineage>
        <taxon>Eukaryota</taxon>
        <taxon>Filasterea</taxon>
        <taxon>Capsaspora</taxon>
    </lineage>
</organism>
<feature type="compositionally biased region" description="Low complexity" evidence="3">
    <location>
        <begin position="150"/>
        <end position="169"/>
    </location>
</feature>
<dbReference type="GO" id="GO:0003723">
    <property type="term" value="F:RNA binding"/>
    <property type="evidence" value="ECO:0007669"/>
    <property type="project" value="UniProtKB-UniRule"/>
</dbReference>
<feature type="compositionally biased region" description="Basic and acidic residues" evidence="3">
    <location>
        <begin position="230"/>
        <end position="258"/>
    </location>
</feature>
<feature type="compositionally biased region" description="Basic residues" evidence="3">
    <location>
        <begin position="194"/>
        <end position="229"/>
    </location>
</feature>
<dbReference type="EMBL" id="KE346360">
    <property type="protein sequence ID" value="KJE88734.1"/>
    <property type="molecule type" value="Genomic_DNA"/>
</dbReference>
<feature type="domain" description="RRM" evidence="4">
    <location>
        <begin position="37"/>
        <end position="115"/>
    </location>
</feature>
<dbReference type="PANTHER" id="PTHR45880">
    <property type="entry name" value="RNA-BINDING MOTIF PROTEIN, X-LINKED 2"/>
    <property type="match status" value="1"/>
</dbReference>